<dbReference type="RefSeq" id="WP_041767253.1">
    <property type="nucleotide sequence ID" value="NZ_LNZG01000006.1"/>
</dbReference>
<feature type="region of interest" description="Disordered" evidence="1">
    <location>
        <begin position="1"/>
        <end position="61"/>
    </location>
</feature>
<proteinExistence type="predicted"/>
<feature type="compositionally biased region" description="Basic and acidic residues" evidence="1">
    <location>
        <begin position="25"/>
        <end position="51"/>
    </location>
</feature>
<name>A0A1E2SM33_LEIXY</name>
<reference evidence="2 3" key="1">
    <citation type="submission" date="2015-11" db="EMBL/GenBank/DDBJ databases">
        <authorList>
            <person name="Zhang Y."/>
            <person name="Guo Z."/>
        </authorList>
    </citation>
    <scope>NUCLEOTIDE SEQUENCE [LARGE SCALE GENOMIC DNA]</scope>
    <source>
        <strain evidence="3">gdw1</strain>
    </source>
</reference>
<protein>
    <submittedName>
        <fullName evidence="2">Uncharacterized protein</fullName>
    </submittedName>
</protein>
<comment type="caution">
    <text evidence="2">The sequence shown here is derived from an EMBL/GenBank/DDBJ whole genome shotgun (WGS) entry which is preliminary data.</text>
</comment>
<accession>A0A1E2SM33</accession>
<sequence>MDDRASDPGEAGFRETQNADYEPEPVVRDQDDRPVDNDQDDRLLPDDERPVSLDPDDTDPA</sequence>
<evidence type="ECO:0000313" key="2">
    <source>
        <dbReference type="EMBL" id="ODA90827.1"/>
    </source>
</evidence>
<evidence type="ECO:0000313" key="3">
    <source>
        <dbReference type="Proteomes" id="UP000094426"/>
    </source>
</evidence>
<evidence type="ECO:0000256" key="1">
    <source>
        <dbReference type="SAM" id="MobiDB-lite"/>
    </source>
</evidence>
<dbReference type="Proteomes" id="UP000094426">
    <property type="component" value="Unassembled WGS sequence"/>
</dbReference>
<gene>
    <name evidence="2" type="ORF">ATY41_08615</name>
</gene>
<organism evidence="2 3">
    <name type="scientific">Leifsonia xyli subsp. xyli</name>
    <dbReference type="NCBI Taxonomy" id="59736"/>
    <lineage>
        <taxon>Bacteria</taxon>
        <taxon>Bacillati</taxon>
        <taxon>Actinomycetota</taxon>
        <taxon>Actinomycetes</taxon>
        <taxon>Micrococcales</taxon>
        <taxon>Microbacteriaceae</taxon>
        <taxon>Leifsonia</taxon>
    </lineage>
</organism>
<dbReference type="EMBL" id="LNZG01000006">
    <property type="protein sequence ID" value="ODA90827.1"/>
    <property type="molecule type" value="Genomic_DNA"/>
</dbReference>
<dbReference type="AlphaFoldDB" id="A0A1E2SM33"/>